<dbReference type="InterPro" id="IPR002937">
    <property type="entry name" value="Amino_oxidase"/>
</dbReference>
<dbReference type="InterPro" id="IPR036188">
    <property type="entry name" value="FAD/NAD-bd_sf"/>
</dbReference>
<dbReference type="PANTHER" id="PTHR10668">
    <property type="entry name" value="PHYTOENE DEHYDROGENASE"/>
    <property type="match status" value="1"/>
</dbReference>
<comment type="subcellular location">
    <subcellularLocation>
        <location evidence="1">Mitochondrion matrix</location>
    </subcellularLocation>
</comment>
<organism evidence="7 8">
    <name type="scientific">Zootermopsis nevadensis</name>
    <name type="common">Dampwood termite</name>
    <dbReference type="NCBI Taxonomy" id="136037"/>
    <lineage>
        <taxon>Eukaryota</taxon>
        <taxon>Metazoa</taxon>
        <taxon>Ecdysozoa</taxon>
        <taxon>Arthropoda</taxon>
        <taxon>Hexapoda</taxon>
        <taxon>Insecta</taxon>
        <taxon>Pterygota</taxon>
        <taxon>Neoptera</taxon>
        <taxon>Polyneoptera</taxon>
        <taxon>Dictyoptera</taxon>
        <taxon>Blattodea</taxon>
        <taxon>Blattoidea</taxon>
        <taxon>Termitoidae</taxon>
        <taxon>Termopsidae</taxon>
        <taxon>Zootermopsis</taxon>
    </lineage>
</organism>
<dbReference type="AlphaFoldDB" id="A0A067R494"/>
<evidence type="ECO:0000256" key="3">
    <source>
        <dbReference type="ARBA" id="ARBA00037217"/>
    </source>
</evidence>
<dbReference type="SUPFAM" id="SSF51905">
    <property type="entry name" value="FAD/NAD(P)-binding domain"/>
    <property type="match status" value="1"/>
</dbReference>
<protein>
    <recommendedName>
        <fullName evidence="5">Pyridine nucleotide-disulfide oxidoreductase domain-containing protein 2</fullName>
    </recommendedName>
</protein>
<dbReference type="Gene3D" id="3.50.50.60">
    <property type="entry name" value="FAD/NAD(P)-binding domain"/>
    <property type="match status" value="2"/>
</dbReference>
<dbReference type="eggNOG" id="KOG4254">
    <property type="taxonomic scope" value="Eukaryota"/>
</dbReference>
<dbReference type="PANTHER" id="PTHR10668:SF103">
    <property type="entry name" value="PYRIDINE NUCLEOTIDE-DISULFIDE OXIDOREDUCTASE DOMAIN-CONTAINING PROTEIN 2"/>
    <property type="match status" value="1"/>
</dbReference>
<dbReference type="OrthoDB" id="7777654at2759"/>
<comment type="function">
    <text evidence="3">Probable oxidoreductase that may play a role as regulator of mitochondrial function.</text>
</comment>
<gene>
    <name evidence="7" type="ORF">L798_08202</name>
</gene>
<keyword evidence="8" id="KW-1185">Reference proteome</keyword>
<name>A0A067R494_ZOONE</name>
<evidence type="ECO:0000313" key="7">
    <source>
        <dbReference type="EMBL" id="KDR17895.1"/>
    </source>
</evidence>
<evidence type="ECO:0000256" key="4">
    <source>
        <dbReference type="ARBA" id="ARBA00038825"/>
    </source>
</evidence>
<dbReference type="Proteomes" id="UP000027135">
    <property type="component" value="Unassembled WGS sequence"/>
</dbReference>
<dbReference type="STRING" id="136037.A0A067R494"/>
<dbReference type="GO" id="GO:0005759">
    <property type="term" value="C:mitochondrial matrix"/>
    <property type="evidence" value="ECO:0007669"/>
    <property type="project" value="UniProtKB-SubCell"/>
</dbReference>
<proteinExistence type="inferred from homology"/>
<reference evidence="7 8" key="1">
    <citation type="journal article" date="2014" name="Nat. Commun.">
        <title>Molecular traces of alternative social organization in a termite genome.</title>
        <authorList>
            <person name="Terrapon N."/>
            <person name="Li C."/>
            <person name="Robertson H.M."/>
            <person name="Ji L."/>
            <person name="Meng X."/>
            <person name="Booth W."/>
            <person name="Chen Z."/>
            <person name="Childers C.P."/>
            <person name="Glastad K.M."/>
            <person name="Gokhale K."/>
            <person name="Gowin J."/>
            <person name="Gronenberg W."/>
            <person name="Hermansen R.A."/>
            <person name="Hu H."/>
            <person name="Hunt B.G."/>
            <person name="Huylmans A.K."/>
            <person name="Khalil S.M."/>
            <person name="Mitchell R.D."/>
            <person name="Munoz-Torres M.C."/>
            <person name="Mustard J.A."/>
            <person name="Pan H."/>
            <person name="Reese J.T."/>
            <person name="Scharf M.E."/>
            <person name="Sun F."/>
            <person name="Vogel H."/>
            <person name="Xiao J."/>
            <person name="Yang W."/>
            <person name="Yang Z."/>
            <person name="Yang Z."/>
            <person name="Zhou J."/>
            <person name="Zhu J."/>
            <person name="Brent C.S."/>
            <person name="Elsik C.G."/>
            <person name="Goodisman M.A."/>
            <person name="Liberles D.A."/>
            <person name="Roe R.M."/>
            <person name="Vargo E.L."/>
            <person name="Vilcinskas A."/>
            <person name="Wang J."/>
            <person name="Bornberg-Bauer E."/>
            <person name="Korb J."/>
            <person name="Zhang G."/>
            <person name="Liebig J."/>
        </authorList>
    </citation>
    <scope>NUCLEOTIDE SEQUENCE [LARGE SCALE GENOMIC DNA]</scope>
    <source>
        <tissue evidence="7">Whole organism</tissue>
    </source>
</reference>
<dbReference type="Pfam" id="PF01593">
    <property type="entry name" value="Amino_oxidase"/>
    <property type="match status" value="1"/>
</dbReference>
<dbReference type="EMBL" id="KK852714">
    <property type="protein sequence ID" value="KDR17895.1"/>
    <property type="molecule type" value="Genomic_DNA"/>
</dbReference>
<feature type="domain" description="Amine oxidase" evidence="6">
    <location>
        <begin position="46"/>
        <end position="382"/>
    </location>
</feature>
<evidence type="ECO:0000256" key="2">
    <source>
        <dbReference type="ARBA" id="ARBA00006046"/>
    </source>
</evidence>
<evidence type="ECO:0000259" key="6">
    <source>
        <dbReference type="Pfam" id="PF01593"/>
    </source>
</evidence>
<evidence type="ECO:0000256" key="5">
    <source>
        <dbReference type="ARBA" id="ARBA00040298"/>
    </source>
</evidence>
<dbReference type="GO" id="GO:0016491">
    <property type="term" value="F:oxidoreductase activity"/>
    <property type="evidence" value="ECO:0007669"/>
    <property type="project" value="InterPro"/>
</dbReference>
<dbReference type="InParanoid" id="A0A067R494"/>
<comment type="similarity">
    <text evidence="2">Belongs to the carotenoid/retinoid oxidoreductase family.</text>
</comment>
<dbReference type="OMA" id="GLYHCGS"/>
<sequence length="589" mass="63964">MNPYYIRASWKMQQHLKTFQTRNYSTQTSEPNGTYDAVIIGGGHNGLVAAAYFQKSGFRTCVLEKRHVVGGAAVTEEIVPGFKFSRASYLLSLLRPHIYSDLELKKHGLKTYKRNPSSYTPLQESAWQQNGPRSLTLGSDELSNKRQIAKFSQKDAQAYRQYEEKLKRVVAAVEPLLDLSAADTMAFLRAESVWSKVSALLNSPHLRKAVMSVMSLGADIPALYEFLTAPASSILNHWFESEPLKGTLMTDAVIGTMTGPDTPGNGYVLLHHMMGESGWAYPEGGMGAVTQAMAAAAASYGAHIFTNVEVSSICLNGEGHAIGVVTSEGHEIKATIVLSNATPYVTFNKLLPQTALPEKYQAAINNINYTSPVTKINVAVNKLPNFLADPCEKANQPMPLHQCTIHINCENTELITQAYNCALNGKISDRPMIEMVIPSSVDLTLAPPGCHVCLLFTQYTPYHLKNGATWDKKTKEQYAKQVFANIEEYTPGFTDSIVGMEVLTPPDLENIFGLTGGNIFHGALTMDQLFLSRPIAGDIGPPSPFTPINKLLLCGSGIHPGGGVMGAPGCIAAQAGITLLQSMGRKNGH</sequence>
<accession>A0A067R494</accession>
<evidence type="ECO:0000313" key="8">
    <source>
        <dbReference type="Proteomes" id="UP000027135"/>
    </source>
</evidence>
<comment type="subunit">
    <text evidence="4">Interacts with COX5B; this interaction may contribute to localize PYROXD2 to the inner face of the inner mitochondrial membrane.</text>
</comment>
<evidence type="ECO:0000256" key="1">
    <source>
        <dbReference type="ARBA" id="ARBA00004305"/>
    </source>
</evidence>